<feature type="transmembrane region" description="Helical" evidence="5">
    <location>
        <begin position="12"/>
        <end position="36"/>
    </location>
</feature>
<keyword evidence="3 5" id="KW-1133">Transmembrane helix</keyword>
<dbReference type="EMBL" id="VZBT01000013">
    <property type="protein sequence ID" value="MQO02824.1"/>
    <property type="molecule type" value="Genomic_DNA"/>
</dbReference>
<dbReference type="InterPro" id="IPR051533">
    <property type="entry name" value="WaaL-like"/>
</dbReference>
<dbReference type="InterPro" id="IPR007016">
    <property type="entry name" value="O-antigen_ligase-rel_domated"/>
</dbReference>
<dbReference type="GO" id="GO:0016874">
    <property type="term" value="F:ligase activity"/>
    <property type="evidence" value="ECO:0007669"/>
    <property type="project" value="UniProtKB-KW"/>
</dbReference>
<evidence type="ECO:0000256" key="3">
    <source>
        <dbReference type="ARBA" id="ARBA00022989"/>
    </source>
</evidence>
<feature type="domain" description="O-antigen ligase-related" evidence="6">
    <location>
        <begin position="230"/>
        <end position="367"/>
    </location>
</feature>
<keyword evidence="7" id="KW-0436">Ligase</keyword>
<name>A0AB35ZDE5_9BACT</name>
<evidence type="ECO:0000256" key="1">
    <source>
        <dbReference type="ARBA" id="ARBA00004141"/>
    </source>
</evidence>
<feature type="transmembrane region" description="Helical" evidence="5">
    <location>
        <begin position="132"/>
        <end position="153"/>
    </location>
</feature>
<feature type="transmembrane region" description="Helical" evidence="5">
    <location>
        <begin position="263"/>
        <end position="281"/>
    </location>
</feature>
<evidence type="ECO:0000313" key="8">
    <source>
        <dbReference type="Proteomes" id="UP000390763"/>
    </source>
</evidence>
<evidence type="ECO:0000256" key="2">
    <source>
        <dbReference type="ARBA" id="ARBA00022692"/>
    </source>
</evidence>
<dbReference type="Pfam" id="PF04932">
    <property type="entry name" value="Wzy_C"/>
    <property type="match status" value="1"/>
</dbReference>
<evidence type="ECO:0000259" key="6">
    <source>
        <dbReference type="Pfam" id="PF04932"/>
    </source>
</evidence>
<comment type="caution">
    <text evidence="7">The sequence shown here is derived from an EMBL/GenBank/DDBJ whole genome shotgun (WGS) entry which is preliminary data.</text>
</comment>
<sequence length="445" mass="50928">MQIISLIQGLWVALIILMFFAKLRIGICLYVAYMILVPYMNINLGINLQWNFVNLILLFAFLLYWMNNKGGRKIDFKPFTPFLFLFFIRFLEMPFQNGVPLDFALNVFRKDLMQFLILPFVIWNYSRTDDKLIVPLRITAVISICIAFIYGLFLTTTNGINPYQIYIQGANGIVWDDSYSAVVEGRLFGRISSVFNHPMTYGLFLGLSLTYIYSVRDSLKKYQLIIIFSGLVLAIFLCGIRSPIGALFVTLIVFLGLTHKVKLMLQIGLLGGLAYFILSMIPEMNSYVGSIFSDDKSNVSGSSLDMRLTQLEGCFHEIRNNPIFGKGYSWDTYYIQKYGDHPVILSFESIAFSILCDGGFLGVLIFFIFLIKLFKRTSQICKNGEVLVCALTVIIYYLSYSLITGDYGYMLFMILFYVLTIINGNKKQIHENSMVRNIDSLKISK</sequence>
<evidence type="ECO:0000256" key="4">
    <source>
        <dbReference type="ARBA" id="ARBA00023136"/>
    </source>
</evidence>
<evidence type="ECO:0000313" key="7">
    <source>
        <dbReference type="EMBL" id="MQO02824.1"/>
    </source>
</evidence>
<dbReference type="Proteomes" id="UP000390763">
    <property type="component" value="Unassembled WGS sequence"/>
</dbReference>
<feature type="transmembrane region" description="Helical" evidence="5">
    <location>
        <begin position="225"/>
        <end position="256"/>
    </location>
</feature>
<feature type="transmembrane region" description="Helical" evidence="5">
    <location>
        <begin position="409"/>
        <end position="426"/>
    </location>
</feature>
<organism evidence="7 8">
    <name type="scientific">Segatella copri</name>
    <dbReference type="NCBI Taxonomy" id="165179"/>
    <lineage>
        <taxon>Bacteria</taxon>
        <taxon>Pseudomonadati</taxon>
        <taxon>Bacteroidota</taxon>
        <taxon>Bacteroidia</taxon>
        <taxon>Bacteroidales</taxon>
        <taxon>Prevotellaceae</taxon>
        <taxon>Segatella</taxon>
    </lineage>
</organism>
<dbReference type="RefSeq" id="WP_153088306.1">
    <property type="nucleotide sequence ID" value="NZ_VZBJ01000058.1"/>
</dbReference>
<feature type="transmembrane region" description="Helical" evidence="5">
    <location>
        <begin position="194"/>
        <end position="213"/>
    </location>
</feature>
<proteinExistence type="predicted"/>
<keyword evidence="2 5" id="KW-0812">Transmembrane</keyword>
<dbReference type="PANTHER" id="PTHR37422">
    <property type="entry name" value="TEICHURONIC ACID BIOSYNTHESIS PROTEIN TUAE"/>
    <property type="match status" value="1"/>
</dbReference>
<dbReference type="AlphaFoldDB" id="A0AB35ZDE5"/>
<keyword evidence="4 5" id="KW-0472">Membrane</keyword>
<reference evidence="8" key="1">
    <citation type="submission" date="2019-09" db="EMBL/GenBank/DDBJ databases">
        <title>Distinct polysaccharide growth profiles of human intestinal Prevotella copri isolates.</title>
        <authorList>
            <person name="Fehlner-Peach H."/>
            <person name="Magnabosco C."/>
            <person name="Raghavan V."/>
            <person name="Scher J.U."/>
            <person name="Tett A."/>
            <person name="Cox L.M."/>
            <person name="Gottsegen C."/>
            <person name="Watters A."/>
            <person name="Wiltshire- Gordon J.D."/>
            <person name="Segata N."/>
            <person name="Bonneau R."/>
            <person name="Littman D.R."/>
        </authorList>
    </citation>
    <scope>NUCLEOTIDE SEQUENCE [LARGE SCALE GENOMIC DNA]</scope>
    <source>
        <strain evidence="8">iAK279</strain>
    </source>
</reference>
<feature type="transmembrane region" description="Helical" evidence="5">
    <location>
        <begin position="386"/>
        <end position="403"/>
    </location>
</feature>
<accession>A0AB35ZDE5</accession>
<dbReference type="GO" id="GO:0016020">
    <property type="term" value="C:membrane"/>
    <property type="evidence" value="ECO:0007669"/>
    <property type="project" value="UniProtKB-SubCell"/>
</dbReference>
<protein>
    <submittedName>
        <fullName evidence="7">O-antigen ligase family protein</fullName>
    </submittedName>
</protein>
<gene>
    <name evidence="7" type="ORF">F7D62_01565</name>
</gene>
<dbReference type="PANTHER" id="PTHR37422:SF13">
    <property type="entry name" value="LIPOPOLYSACCHARIDE BIOSYNTHESIS PROTEIN PA4999-RELATED"/>
    <property type="match status" value="1"/>
</dbReference>
<feature type="transmembrane region" description="Helical" evidence="5">
    <location>
        <begin position="350"/>
        <end position="374"/>
    </location>
</feature>
<evidence type="ECO:0000256" key="5">
    <source>
        <dbReference type="SAM" id="Phobius"/>
    </source>
</evidence>
<feature type="transmembrane region" description="Helical" evidence="5">
    <location>
        <begin position="48"/>
        <end position="66"/>
    </location>
</feature>
<comment type="subcellular location">
    <subcellularLocation>
        <location evidence="1">Membrane</location>
        <topology evidence="1">Multi-pass membrane protein</topology>
    </subcellularLocation>
</comment>